<feature type="coiled-coil region" evidence="9">
    <location>
        <begin position="1283"/>
        <end position="1310"/>
    </location>
</feature>
<evidence type="ECO:0000313" key="11">
    <source>
        <dbReference type="EMBL" id="TID17227.1"/>
    </source>
</evidence>
<name>A0A4V4NFC9_9ASCO</name>
<dbReference type="Pfam" id="PF00734">
    <property type="entry name" value="CBM_1"/>
    <property type="match status" value="1"/>
</dbReference>
<dbReference type="GO" id="GO:0030248">
    <property type="term" value="F:cellulose binding"/>
    <property type="evidence" value="ECO:0007669"/>
    <property type="project" value="InterPro"/>
</dbReference>
<evidence type="ECO:0000256" key="2">
    <source>
        <dbReference type="ARBA" id="ARBA00010289"/>
    </source>
</evidence>
<dbReference type="GO" id="GO:0005975">
    <property type="term" value="P:carbohydrate metabolic process"/>
    <property type="evidence" value="ECO:0007669"/>
    <property type="project" value="InterPro"/>
</dbReference>
<keyword evidence="9" id="KW-0175">Coiled coil</keyword>
<accession>A0A4V4NFC9</accession>
<comment type="subcellular location">
    <subcellularLocation>
        <location evidence="1">Nucleus</location>
    </subcellularLocation>
</comment>
<keyword evidence="12" id="KW-1185">Reference proteome</keyword>
<dbReference type="GO" id="GO:0016592">
    <property type="term" value="C:mediator complex"/>
    <property type="evidence" value="ECO:0007669"/>
    <property type="project" value="InterPro"/>
</dbReference>
<keyword evidence="7" id="KW-0539">Nucleus</keyword>
<comment type="caution">
    <text evidence="11">The sequence shown here is derived from an EMBL/GenBank/DDBJ whole genome shotgun (WGS) entry which is preliminary data.</text>
</comment>
<dbReference type="SUPFAM" id="SSF57180">
    <property type="entry name" value="Cellulose-binding domain"/>
    <property type="match status" value="1"/>
</dbReference>
<dbReference type="SMART" id="SM00236">
    <property type="entry name" value="fCBD"/>
    <property type="match status" value="1"/>
</dbReference>
<keyword evidence="6" id="KW-0804">Transcription</keyword>
<dbReference type="InterPro" id="IPR019035">
    <property type="entry name" value="Mediator_Med12"/>
</dbReference>
<evidence type="ECO:0000256" key="1">
    <source>
        <dbReference type="ARBA" id="ARBA00004123"/>
    </source>
</evidence>
<dbReference type="Proteomes" id="UP000307173">
    <property type="component" value="Unassembled WGS sequence"/>
</dbReference>
<dbReference type="PANTHER" id="PTHR46567:SF1">
    <property type="entry name" value="MEDIATOR OF RNA POLYMERASE II TRANSCRIPTION SUBUNIT 12"/>
    <property type="match status" value="1"/>
</dbReference>
<keyword evidence="5" id="KW-0805">Transcription regulation</keyword>
<dbReference type="SMART" id="SM01281">
    <property type="entry name" value="Med12"/>
    <property type="match status" value="1"/>
</dbReference>
<feature type="domain" description="CBM1" evidence="10">
    <location>
        <begin position="1616"/>
        <end position="1652"/>
    </location>
</feature>
<comment type="similarity">
    <text evidence="2">Belongs to the Mediator complex subunit 12 family.</text>
</comment>
<dbReference type="EMBL" id="SELW01000638">
    <property type="protein sequence ID" value="TID17227.1"/>
    <property type="molecule type" value="Genomic_DNA"/>
</dbReference>
<dbReference type="OrthoDB" id="20828at2759"/>
<evidence type="ECO:0000256" key="7">
    <source>
        <dbReference type="ARBA" id="ARBA00023242"/>
    </source>
</evidence>
<dbReference type="STRING" id="52247.A0A4V4NFC9"/>
<protein>
    <recommendedName>
        <fullName evidence="3">Mediator of RNA polymerase II transcription subunit 12</fullName>
    </recommendedName>
    <alternativeName>
        <fullName evidence="8">Mediator complex subunit 12</fullName>
    </alternativeName>
</protein>
<reference evidence="11 12" key="1">
    <citation type="journal article" date="2019" name="Front. Genet.">
        <title>Whole-Genome Sequencing of the Opportunistic Yeast Pathogen Candida inconspicua Uncovers Its Hybrid Origin.</title>
        <authorList>
            <person name="Mixao V."/>
            <person name="Hansen A.P."/>
            <person name="Saus E."/>
            <person name="Boekhout T."/>
            <person name="Lass-Florl C."/>
            <person name="Gabaldon T."/>
        </authorList>
    </citation>
    <scope>NUCLEOTIDE SEQUENCE [LARGE SCALE GENOMIC DNA]</scope>
    <source>
        <strain evidence="11 12">CBS 180</strain>
    </source>
</reference>
<dbReference type="InterPro" id="IPR000254">
    <property type="entry name" value="CBD"/>
</dbReference>
<evidence type="ECO:0000256" key="9">
    <source>
        <dbReference type="SAM" id="Coils"/>
    </source>
</evidence>
<evidence type="ECO:0000256" key="8">
    <source>
        <dbReference type="ARBA" id="ARBA00032010"/>
    </source>
</evidence>
<dbReference type="GO" id="GO:0003712">
    <property type="term" value="F:transcription coregulator activity"/>
    <property type="evidence" value="ECO:0007669"/>
    <property type="project" value="InterPro"/>
</dbReference>
<proteinExistence type="inferred from homology"/>
<evidence type="ECO:0000256" key="5">
    <source>
        <dbReference type="ARBA" id="ARBA00023015"/>
    </source>
</evidence>
<evidence type="ECO:0000256" key="6">
    <source>
        <dbReference type="ARBA" id="ARBA00023163"/>
    </source>
</evidence>
<evidence type="ECO:0000259" key="10">
    <source>
        <dbReference type="PROSITE" id="PS51164"/>
    </source>
</evidence>
<dbReference type="Pfam" id="PF09497">
    <property type="entry name" value="Med12"/>
    <property type="match status" value="1"/>
</dbReference>
<organism evidence="11 12">
    <name type="scientific">Pichia inconspicua</name>
    <dbReference type="NCBI Taxonomy" id="52247"/>
    <lineage>
        <taxon>Eukaryota</taxon>
        <taxon>Fungi</taxon>
        <taxon>Dikarya</taxon>
        <taxon>Ascomycota</taxon>
        <taxon>Saccharomycotina</taxon>
        <taxon>Pichiomycetes</taxon>
        <taxon>Pichiales</taxon>
        <taxon>Pichiaceae</taxon>
        <taxon>Pichia</taxon>
    </lineage>
</organism>
<dbReference type="GO" id="GO:0005576">
    <property type="term" value="C:extracellular region"/>
    <property type="evidence" value="ECO:0007669"/>
    <property type="project" value="InterPro"/>
</dbReference>
<dbReference type="GO" id="GO:0006357">
    <property type="term" value="P:regulation of transcription by RNA polymerase II"/>
    <property type="evidence" value="ECO:0007669"/>
    <property type="project" value="InterPro"/>
</dbReference>
<evidence type="ECO:0000256" key="3">
    <source>
        <dbReference type="ARBA" id="ARBA00019622"/>
    </source>
</evidence>
<dbReference type="InterPro" id="IPR035971">
    <property type="entry name" value="CBD_sf"/>
</dbReference>
<evidence type="ECO:0000313" key="12">
    <source>
        <dbReference type="Proteomes" id="UP000307173"/>
    </source>
</evidence>
<gene>
    <name evidence="11" type="ORF">CANINC_004086</name>
</gene>
<keyword evidence="4" id="KW-0732">Signal</keyword>
<sequence>MDRKSVAYDGEVHINDGIYPLNWNSDISENHKLDSTPGTSGDDEEDIYPDFSVWKPNDADDITMRNFLQKGYVAPALVKHEDQSGRPLMSELISKSTEASSAIPGKVSKLSLMSQIFVDAMHKRRIFNGLKSNAPFKAPPRVTLTEQKKEVWIKRLSDSKVSLRILSRSIPHGLRNKNLLEQCLSHKVPIARALWLIKCVASNEQKQLRSKKFYSQSVNKWIIEWTEQITSFVETTIMNCTNGTIDKQTRRQRMSYTIELVTNMYTFDLLNRLSFLTWVVSFTSHNLSSASRFEDFKHLTLHSNIIKLFWFKILKFDYLIKELSITLLSILQKLKNLGKNTKFESIAQKLSLSFQTLLKYLFYYNSDIFILPSHWDTLKPWLKQCLDLNLPIVNDQFKLISYRNETLTIDEFDLSPHSVPSVSTAPSPALISNDTNKVEVTQPDYTAKLYPPKNRICWVFSKLNNFEKESFSSLSKVIFDESTEFDTNYILHQIFLWCTEKVRLQRTINERITLISSILQFKISQLISQGSPKYKQFRSELENTVGDFVYRMAELLNYRNEINHKGEFYDLNSFLYLINTFYSNKLFIISSYLRRLIASGVIYLANPDRTCYIHILILNSLLPSNDSNMKSIFKRLLDSTNMTAPTNTMEAYKQEKLLLIDKVFELDELSTSFEDLALYNNKYTDPMYLGECLEVERFVFSYFENKMMTQVQVILTYNKLVLLYQLFEKYPKNLCRYIVLVIDGLNSDTSSIVIKDNRALSFFMEIVLFNMNYLQISMYNSESNLWDYCCNILTSWISINRYDVNRAIASSNIPASKYAVWDYHFIITANTVPSFLTPEELVSLDLASYERLSNGAEFSHYATLALTKYRTYVRNDENIALNLMTKFLRSLQMWKEDDFNKLLNDYFNRFFKSTYQLEYETNLSLILQMLADGLLDFKKVFDIFGNKNNTNHDMLNSENHLYLLWDLFFNDHHSRGCTLDFQIQFLKGIYIETYPENYYKLLSEIIFSSFKNQNVLKEESNRVGGSVDVVNVNPGDNTITGFPELGTVSNLDPTPLDEPMRDFVKIRDSLLNQYVIDAFWSLSLKHKDLFITLFHIPLEKLETLNFNSLMLFVFHKILNQSTDIEEVSEIDVLKVLNYCNLSISQWMFIHIIIGRHKTLWDDFNKNNEFLVLTERILSISYEDENLVSLEGELFVYLSDLYKCKFLSACEQIYLNSEHFPKVIVNGNNVTNVLSNIMSSCSKVSDTSLKFVVPTNDSDEIEKSDENPKFEMTDALVFSLNGKLENLVQICNQLEQDKKRLRVKKVNITEDLKLGIKMISRIVLLNRYFLVHLIMRRSVNLQKDVLILNLLKLFNHKIMMKDPKLKNLLYDVLMSLKVIISECITERFKRNQANGGFGTQANLSLVNKETPTSSTFLSPIDSPIGIQTEEDQKRKVKARVKNDYVIMPNILNIKPPSFNSNLKNLLDMFDLKDTIPEINDNNLYIVNEKWEDTISYDESLVRFNSKPFEQIEDSLQPHALNDTAIKLQFSNGSMDQYFVEESSPHVEQSDINTETANVDNPTILNKPATEETLETNNLVEEIPAETKGQIFESSINTVITDTTSTISTATSTSVTTTCGKVWDQCGGADYHGPNCCQPGLACAVVNDYWARCIPASTTLLSSSSARGSLSSSSSYNNAIVLKSPNHNHVMPWAAVVAMLL</sequence>
<dbReference type="PROSITE" id="PS51164">
    <property type="entry name" value="CBM1_2"/>
    <property type="match status" value="1"/>
</dbReference>
<evidence type="ECO:0000256" key="4">
    <source>
        <dbReference type="ARBA" id="ARBA00022729"/>
    </source>
</evidence>
<dbReference type="PANTHER" id="PTHR46567">
    <property type="entry name" value="MEDIATOR OF RNA POLYMERASE II TRANSCRIPTION SUBUNIT 12"/>
    <property type="match status" value="1"/>
</dbReference>